<feature type="chain" id="PRO_5014645472" evidence="2">
    <location>
        <begin position="28"/>
        <end position="213"/>
    </location>
</feature>
<dbReference type="EMBL" id="NKXO01000054">
    <property type="protein sequence ID" value="PKQ66058.1"/>
    <property type="molecule type" value="Genomic_DNA"/>
</dbReference>
<organism evidence="3 4">
    <name type="scientific">Raineya orbicola</name>
    <dbReference type="NCBI Taxonomy" id="2016530"/>
    <lineage>
        <taxon>Bacteria</taxon>
        <taxon>Pseudomonadati</taxon>
        <taxon>Bacteroidota</taxon>
        <taxon>Cytophagia</taxon>
        <taxon>Cytophagales</taxon>
        <taxon>Raineyaceae</taxon>
        <taxon>Raineya</taxon>
    </lineage>
</organism>
<gene>
    <name evidence="3" type="ORF">Rain11_2487</name>
</gene>
<evidence type="ECO:0000313" key="4">
    <source>
        <dbReference type="Proteomes" id="UP000233387"/>
    </source>
</evidence>
<comment type="caution">
    <text evidence="3">The sequence shown here is derived from an EMBL/GenBank/DDBJ whole genome shotgun (WGS) entry which is preliminary data.</text>
</comment>
<evidence type="ECO:0000256" key="1">
    <source>
        <dbReference type="SAM" id="MobiDB-lite"/>
    </source>
</evidence>
<keyword evidence="2" id="KW-0732">Signal</keyword>
<dbReference type="RefSeq" id="WP_101359746.1">
    <property type="nucleotide sequence ID" value="NZ_NKXO01000054.1"/>
</dbReference>
<dbReference type="OrthoDB" id="1118459at2"/>
<evidence type="ECO:0000313" key="3">
    <source>
        <dbReference type="EMBL" id="PKQ66058.1"/>
    </source>
</evidence>
<accession>A0A2N3I6W9</accession>
<name>A0A2N3I6W9_9BACT</name>
<dbReference type="AlphaFoldDB" id="A0A2N3I6W9"/>
<evidence type="ECO:0000256" key="2">
    <source>
        <dbReference type="SAM" id="SignalP"/>
    </source>
</evidence>
<dbReference type="Proteomes" id="UP000233387">
    <property type="component" value="Unassembled WGS sequence"/>
</dbReference>
<protein>
    <submittedName>
        <fullName evidence="3">Uncharacterized protein</fullName>
    </submittedName>
</protein>
<proteinExistence type="predicted"/>
<feature type="region of interest" description="Disordered" evidence="1">
    <location>
        <begin position="27"/>
        <end position="61"/>
    </location>
</feature>
<sequence>MKGKGKGGILFLLGLLAAILISNQSKAQKPISPNQNPNKPDPNPNNPNTHPIDELSGRQEIPTEIPYPTKIEKLTDSEIGEIQGWNFGFIQKTQNRWFGEIVSNTNSKRFINRFAGIAAVMYLLHNYITKRNRNTIEAIAQAWSANPARFIRKVSEYSGFLPNQTLRADTAFLFPLAYAIALYFNPKARFYLSQSVFVASLDVLSKYYKINLE</sequence>
<reference evidence="3 4" key="1">
    <citation type="submission" date="2017-06" db="EMBL/GenBank/DDBJ databases">
        <title>Raineya orbicola gen. nov., sp. nov. a slightly thermophilic bacterium of the phylum Bacteroidetes and the description of Raineyaceae fam. nov.</title>
        <authorList>
            <person name="Albuquerque L."/>
            <person name="Polonia A.R.M."/>
            <person name="Barroso C."/>
            <person name="Froufe H.J.C."/>
            <person name="Lage O."/>
            <person name="Lobo-Da-Cunha A."/>
            <person name="Egas C."/>
            <person name="Da Costa M.S."/>
        </authorList>
    </citation>
    <scope>NUCLEOTIDE SEQUENCE [LARGE SCALE GENOMIC DNA]</scope>
    <source>
        <strain evidence="3 4">SPSPC-11</strain>
    </source>
</reference>
<feature type="signal peptide" evidence="2">
    <location>
        <begin position="1"/>
        <end position="27"/>
    </location>
</feature>
<keyword evidence="4" id="KW-1185">Reference proteome</keyword>